<proteinExistence type="predicted"/>
<feature type="region of interest" description="Disordered" evidence="1">
    <location>
        <begin position="134"/>
        <end position="183"/>
    </location>
</feature>
<accession>A0A3Q3IQU0</accession>
<dbReference type="GO" id="GO:0001782">
    <property type="term" value="P:B cell homeostasis"/>
    <property type="evidence" value="ECO:0007669"/>
    <property type="project" value="TreeGrafter"/>
</dbReference>
<dbReference type="AlphaFoldDB" id="A0A3Q3IQU0"/>
<dbReference type="Pfam" id="PF09305">
    <property type="entry name" value="TACI-CRD2"/>
    <property type="match status" value="1"/>
</dbReference>
<organism evidence="4 5">
    <name type="scientific">Monopterus albus</name>
    <name type="common">Swamp eel</name>
    <dbReference type="NCBI Taxonomy" id="43700"/>
    <lineage>
        <taxon>Eukaryota</taxon>
        <taxon>Metazoa</taxon>
        <taxon>Chordata</taxon>
        <taxon>Craniata</taxon>
        <taxon>Vertebrata</taxon>
        <taxon>Euteleostomi</taxon>
        <taxon>Actinopterygii</taxon>
        <taxon>Neopterygii</taxon>
        <taxon>Teleostei</taxon>
        <taxon>Neoteleostei</taxon>
        <taxon>Acanthomorphata</taxon>
        <taxon>Anabantaria</taxon>
        <taxon>Synbranchiformes</taxon>
        <taxon>Synbranchidae</taxon>
        <taxon>Monopterus</taxon>
    </lineage>
</organism>
<dbReference type="Gene3D" id="4.10.1290.10">
    <property type="entry name" value="Tumor necrosis factor receptor superfamily"/>
    <property type="match status" value="2"/>
</dbReference>
<evidence type="ECO:0000313" key="4">
    <source>
        <dbReference type="Ensembl" id="ENSMALP00000002936.1"/>
    </source>
</evidence>
<dbReference type="InterPro" id="IPR022317">
    <property type="entry name" value="TNFR_13B"/>
</dbReference>
<dbReference type="PANTHER" id="PTHR15511">
    <property type="entry name" value="TUMOR NECROSIS FACTOR RECEPTOR SUPERFAMILY MEMBER 13B"/>
    <property type="match status" value="1"/>
</dbReference>
<dbReference type="RefSeq" id="XP_020477691.1">
    <property type="nucleotide sequence ID" value="XM_020622035.1"/>
</dbReference>
<name>A0A3Q3IQU0_MONAL</name>
<protein>
    <recommendedName>
        <fullName evidence="3">TNFR-Cys domain-containing protein</fullName>
    </recommendedName>
</protein>
<keyword evidence="2" id="KW-1133">Transmembrane helix</keyword>
<dbReference type="PANTHER" id="PTHR15511:SF2">
    <property type="entry name" value="TUMOR NECROSIS FACTOR RECEPTOR SUPERFAMILY MEMBER 13B"/>
    <property type="match status" value="1"/>
</dbReference>
<keyword evidence="2" id="KW-0472">Membrane</keyword>
<dbReference type="GO" id="GO:0030889">
    <property type="term" value="P:negative regulation of B cell proliferation"/>
    <property type="evidence" value="ECO:0007669"/>
    <property type="project" value="TreeGrafter"/>
</dbReference>
<dbReference type="OrthoDB" id="9934669at2759"/>
<dbReference type="InterPro" id="IPR015337">
    <property type="entry name" value="BCMA_Tall-1-bd"/>
</dbReference>
<dbReference type="GO" id="GO:0005886">
    <property type="term" value="C:plasma membrane"/>
    <property type="evidence" value="ECO:0007669"/>
    <property type="project" value="InterPro"/>
</dbReference>
<evidence type="ECO:0000259" key="3">
    <source>
        <dbReference type="PROSITE" id="PS00652"/>
    </source>
</evidence>
<dbReference type="STRING" id="43700.ENSMALP00000002936"/>
<dbReference type="GO" id="GO:0002244">
    <property type="term" value="P:hematopoietic progenitor cell differentiation"/>
    <property type="evidence" value="ECO:0007669"/>
    <property type="project" value="TreeGrafter"/>
</dbReference>
<dbReference type="Proteomes" id="UP000261600">
    <property type="component" value="Unplaced"/>
</dbReference>
<feature type="compositionally biased region" description="Polar residues" evidence="1">
    <location>
        <begin position="160"/>
        <end position="172"/>
    </location>
</feature>
<dbReference type="KEGG" id="malb:109972848"/>
<evidence type="ECO:0000313" key="5">
    <source>
        <dbReference type="Proteomes" id="UP000261600"/>
    </source>
</evidence>
<feature type="compositionally biased region" description="Basic and acidic residues" evidence="1">
    <location>
        <begin position="139"/>
        <end position="149"/>
    </location>
</feature>
<feature type="compositionally biased region" description="Low complexity" evidence="1">
    <location>
        <begin position="241"/>
        <end position="250"/>
    </location>
</feature>
<keyword evidence="5" id="KW-1185">Reference proteome</keyword>
<dbReference type="InterPro" id="IPR015384">
    <property type="entry name" value="TACI_Cys-rich-dom"/>
</dbReference>
<evidence type="ECO:0000256" key="1">
    <source>
        <dbReference type="SAM" id="MobiDB-lite"/>
    </source>
</evidence>
<dbReference type="PROSITE" id="PS00652">
    <property type="entry name" value="TNFR_NGFR_1"/>
    <property type="match status" value="1"/>
</dbReference>
<dbReference type="CTD" id="23495"/>
<feature type="compositionally biased region" description="Gly residues" evidence="1">
    <location>
        <begin position="230"/>
        <end position="240"/>
    </location>
</feature>
<sequence>MGGKCPHGHHWDALIKTCMSCHLVCQQKHAPSKCTSYCESAQCKTLPGHHYDRLLQTCVSCTKICGRHPAECAPHCETPQTPVKTIKPTALTDLEGSTIVLYSLLALCAVLLVSSLSIAFTVFLRKCRAKPSNLGAKEANPKQKREVQPGKESGLPGGQLWQSSTDLTSSSRPIDRETDDPSPTETCVCVHCFPDLKATGLSNDRPLRAPTAYYQQTVLHRAQTQNGGAVWTGGPGGSSNGMGTTHTLSA</sequence>
<dbReference type="Ensembl" id="ENSMALT00000003029.1">
    <property type="protein sequence ID" value="ENSMALP00000002950.1"/>
    <property type="gene ID" value="ENSMALG00000002190.1"/>
</dbReference>
<dbReference type="InterPro" id="IPR001368">
    <property type="entry name" value="TNFR/NGFR_Cys_rich_reg"/>
</dbReference>
<evidence type="ECO:0000256" key="2">
    <source>
        <dbReference type="SAM" id="Phobius"/>
    </source>
</evidence>
<dbReference type="RefSeq" id="XP_020477692.1">
    <property type="nucleotide sequence ID" value="XM_020622036.1"/>
</dbReference>
<feature type="transmembrane region" description="Helical" evidence="2">
    <location>
        <begin position="99"/>
        <end position="124"/>
    </location>
</feature>
<keyword evidence="2" id="KW-0812">Transmembrane</keyword>
<feature type="domain" description="TNFR-Cys" evidence="3">
    <location>
        <begin position="5"/>
        <end position="43"/>
    </location>
</feature>
<dbReference type="GeneID" id="109972848"/>
<dbReference type="SUPFAM" id="SSF57586">
    <property type="entry name" value="TNF receptor-like"/>
    <property type="match status" value="2"/>
</dbReference>
<dbReference type="Ensembl" id="ENSMALT00000003015.1">
    <property type="protein sequence ID" value="ENSMALP00000002936.1"/>
    <property type="gene ID" value="ENSMALG00000002190.1"/>
</dbReference>
<dbReference type="Pfam" id="PF09257">
    <property type="entry name" value="BCMA-Tall_bind"/>
    <property type="match status" value="1"/>
</dbReference>
<reference evidence="4" key="1">
    <citation type="submission" date="2025-05" db="UniProtKB">
        <authorList>
            <consortium name="Ensembl"/>
        </authorList>
    </citation>
    <scope>IDENTIFICATION</scope>
</reference>
<feature type="region of interest" description="Disordered" evidence="1">
    <location>
        <begin position="226"/>
        <end position="250"/>
    </location>
</feature>